<evidence type="ECO:0000313" key="1">
    <source>
        <dbReference type="EMBL" id="VDM85898.1"/>
    </source>
</evidence>
<dbReference type="EMBL" id="UYYB01146927">
    <property type="protein sequence ID" value="VDM85898.1"/>
    <property type="molecule type" value="Genomic_DNA"/>
</dbReference>
<gene>
    <name evidence="1" type="ORF">SVUK_LOCUS20896</name>
</gene>
<keyword evidence="2" id="KW-1185">Reference proteome</keyword>
<organism evidence="1 2">
    <name type="scientific">Strongylus vulgaris</name>
    <name type="common">Blood worm</name>
    <dbReference type="NCBI Taxonomy" id="40348"/>
    <lineage>
        <taxon>Eukaryota</taxon>
        <taxon>Metazoa</taxon>
        <taxon>Ecdysozoa</taxon>
        <taxon>Nematoda</taxon>
        <taxon>Chromadorea</taxon>
        <taxon>Rhabditida</taxon>
        <taxon>Rhabditina</taxon>
        <taxon>Rhabditomorpha</taxon>
        <taxon>Strongyloidea</taxon>
        <taxon>Strongylidae</taxon>
        <taxon>Strongylus</taxon>
    </lineage>
</organism>
<proteinExistence type="predicted"/>
<name>A0A3P7M3N8_STRVU</name>
<dbReference type="Proteomes" id="UP000270094">
    <property type="component" value="Unassembled WGS sequence"/>
</dbReference>
<protein>
    <submittedName>
        <fullName evidence="1">Uncharacterized protein</fullName>
    </submittedName>
</protein>
<dbReference type="AlphaFoldDB" id="A0A3P7M3N8"/>
<evidence type="ECO:0000313" key="2">
    <source>
        <dbReference type="Proteomes" id="UP000270094"/>
    </source>
</evidence>
<dbReference type="OrthoDB" id="10264038at2759"/>
<sequence length="81" mass="9107">MQRAVDLSELISTVIKDDATKRANYQKPAGFELTINAQLLTTKEAQPNELVAPAVELTEERLEREQPSVMLNVSFNSIMEM</sequence>
<reference evidence="1" key="1">
    <citation type="submission" date="2018-11" db="EMBL/GenBank/DDBJ databases">
        <authorList>
            <consortium name="Pathogen Informatics"/>
        </authorList>
    </citation>
    <scope>NUCLEOTIDE SEQUENCE [LARGE SCALE GENOMIC DNA]</scope>
</reference>
<accession>A0A3P7M3N8</accession>